<keyword evidence="7 11" id="KW-0472">Membrane</keyword>
<keyword evidence="2 11" id="KW-1003">Cell membrane</keyword>
<keyword evidence="11" id="KW-0716">Sensory transduction</keyword>
<dbReference type="InterPro" id="IPR050516">
    <property type="entry name" value="Olfactory_GPCR"/>
</dbReference>
<evidence type="ECO:0000256" key="11">
    <source>
        <dbReference type="RuleBase" id="RU363047"/>
    </source>
</evidence>
<dbReference type="Pfam" id="PF13853">
    <property type="entry name" value="7tm_4"/>
    <property type="match status" value="1"/>
</dbReference>
<keyword evidence="6 10" id="KW-0297">G-protein coupled receptor</keyword>
<reference evidence="14" key="1">
    <citation type="submission" date="2025-08" db="UniProtKB">
        <authorList>
            <consortium name="RefSeq"/>
        </authorList>
    </citation>
    <scope>IDENTIFICATION</scope>
    <source>
        <tissue evidence="14">Blood</tissue>
    </source>
</reference>
<keyword evidence="9 10" id="KW-0807">Transducer</keyword>
<evidence type="ECO:0000313" key="14">
    <source>
        <dbReference type="RefSeq" id="XP_060549596.1"/>
    </source>
</evidence>
<keyword evidence="3 10" id="KW-0812">Transmembrane</keyword>
<evidence type="ECO:0000256" key="3">
    <source>
        <dbReference type="ARBA" id="ARBA00022692"/>
    </source>
</evidence>
<feature type="transmembrane region" description="Helical" evidence="11">
    <location>
        <begin position="60"/>
        <end position="81"/>
    </location>
</feature>
<feature type="domain" description="G-protein coupled receptors family 1 profile" evidence="12">
    <location>
        <begin position="41"/>
        <end position="290"/>
    </location>
</feature>
<sequence>MNLENKTVITGFILLGFGDQPELQILFFLLFLIIYFMTMTGNLLLVILVVTDRHLHNPMYFFLGNLSCLEICYTSTILPRMLSSFVTGNRNITFSGCFTQLYLFGFLVTTETCLLSVMSYDRYLAICQPLHYHFYMNKEVCISLATGSWVGGGFSVSIVVMWMAQLTYCGFNYIDHFYCDFVPLSKLICSDTSLFIEIAFLLSSIFTFPLFMLTIASYIFIILAIWRIPSTSGRQKAFSTCSSHLIVVTIFYGSLMIVYLLPDDSLIRGSTKLFSLFYTILIPMVNPLIYSLRNKEVKEALKKVPQILLLDFCFSN</sequence>
<evidence type="ECO:0000256" key="7">
    <source>
        <dbReference type="ARBA" id="ARBA00023136"/>
    </source>
</evidence>
<evidence type="ECO:0000256" key="1">
    <source>
        <dbReference type="ARBA" id="ARBA00004651"/>
    </source>
</evidence>
<proteinExistence type="inferred from homology"/>
<feature type="transmembrane region" description="Helical" evidence="11">
    <location>
        <begin position="273"/>
        <end position="292"/>
    </location>
</feature>
<dbReference type="PROSITE" id="PS50262">
    <property type="entry name" value="G_PROTEIN_RECEP_F1_2"/>
    <property type="match status" value="1"/>
</dbReference>
<evidence type="ECO:0000256" key="5">
    <source>
        <dbReference type="ARBA" id="ARBA00022989"/>
    </source>
</evidence>
<evidence type="ECO:0000256" key="8">
    <source>
        <dbReference type="ARBA" id="ARBA00023170"/>
    </source>
</evidence>
<dbReference type="SUPFAM" id="SSF81321">
    <property type="entry name" value="Family A G protein-coupled receptor-like"/>
    <property type="match status" value="1"/>
</dbReference>
<dbReference type="InterPro" id="IPR000276">
    <property type="entry name" value="GPCR_Rhodpsn"/>
</dbReference>
<accession>A0ABM3ZML8</accession>
<feature type="transmembrane region" description="Helical" evidence="11">
    <location>
        <begin position="101"/>
        <end position="120"/>
    </location>
</feature>
<name>A0ABM3ZML8_PANGU</name>
<dbReference type="PANTHER" id="PTHR26452">
    <property type="entry name" value="OLFACTORY RECEPTOR"/>
    <property type="match status" value="1"/>
</dbReference>
<feature type="transmembrane region" description="Helical" evidence="11">
    <location>
        <begin position="200"/>
        <end position="226"/>
    </location>
</feature>
<evidence type="ECO:0000256" key="2">
    <source>
        <dbReference type="ARBA" id="ARBA00022475"/>
    </source>
</evidence>
<dbReference type="Gene3D" id="1.20.1070.10">
    <property type="entry name" value="Rhodopsin 7-helix transmembrane proteins"/>
    <property type="match status" value="1"/>
</dbReference>
<dbReference type="Proteomes" id="UP001652622">
    <property type="component" value="Unplaced"/>
</dbReference>
<evidence type="ECO:0000259" key="12">
    <source>
        <dbReference type="PROSITE" id="PS50262"/>
    </source>
</evidence>
<keyword evidence="5 11" id="KW-1133">Transmembrane helix</keyword>
<feature type="transmembrane region" description="Helical" evidence="11">
    <location>
        <begin position="140"/>
        <end position="164"/>
    </location>
</feature>
<gene>
    <name evidence="14" type="primary">LOC117668835</name>
</gene>
<dbReference type="InterPro" id="IPR017452">
    <property type="entry name" value="GPCR_Rhodpsn_7TM"/>
</dbReference>
<dbReference type="CDD" id="cd15911">
    <property type="entry name" value="7tmA_OR11A-like"/>
    <property type="match status" value="1"/>
</dbReference>
<feature type="transmembrane region" description="Helical" evidence="11">
    <location>
        <begin position="238"/>
        <end position="261"/>
    </location>
</feature>
<protein>
    <recommendedName>
        <fullName evidence="11">Olfactory receptor</fullName>
    </recommendedName>
</protein>
<dbReference type="RefSeq" id="XP_060549596.1">
    <property type="nucleotide sequence ID" value="XM_060693613.1"/>
</dbReference>
<keyword evidence="8 10" id="KW-0675">Receptor</keyword>
<keyword evidence="4 11" id="KW-0552">Olfaction</keyword>
<evidence type="ECO:0000256" key="6">
    <source>
        <dbReference type="ARBA" id="ARBA00023040"/>
    </source>
</evidence>
<dbReference type="InterPro" id="IPR000725">
    <property type="entry name" value="Olfact_rcpt"/>
</dbReference>
<dbReference type="PROSITE" id="PS00237">
    <property type="entry name" value="G_PROTEIN_RECEP_F1_1"/>
    <property type="match status" value="1"/>
</dbReference>
<dbReference type="PRINTS" id="PR00237">
    <property type="entry name" value="GPCRRHODOPSN"/>
</dbReference>
<dbReference type="GeneID" id="117668835"/>
<evidence type="ECO:0000256" key="4">
    <source>
        <dbReference type="ARBA" id="ARBA00022725"/>
    </source>
</evidence>
<comment type="similarity">
    <text evidence="10">Belongs to the G-protein coupled receptor 1 family.</text>
</comment>
<evidence type="ECO:0000313" key="13">
    <source>
        <dbReference type="Proteomes" id="UP001652622"/>
    </source>
</evidence>
<dbReference type="PRINTS" id="PR00245">
    <property type="entry name" value="OLFACTORYR"/>
</dbReference>
<feature type="transmembrane region" description="Helical" evidence="11">
    <location>
        <begin position="25"/>
        <end position="48"/>
    </location>
</feature>
<comment type="subcellular location">
    <subcellularLocation>
        <location evidence="1 11">Cell membrane</location>
        <topology evidence="1 11">Multi-pass membrane protein</topology>
    </subcellularLocation>
</comment>
<evidence type="ECO:0000256" key="10">
    <source>
        <dbReference type="RuleBase" id="RU000688"/>
    </source>
</evidence>
<evidence type="ECO:0000256" key="9">
    <source>
        <dbReference type="ARBA" id="ARBA00023224"/>
    </source>
</evidence>
<organism evidence="13 14">
    <name type="scientific">Pantherophis guttatus</name>
    <name type="common">Corn snake</name>
    <name type="synonym">Elaphe guttata</name>
    <dbReference type="NCBI Taxonomy" id="94885"/>
    <lineage>
        <taxon>Eukaryota</taxon>
        <taxon>Metazoa</taxon>
        <taxon>Chordata</taxon>
        <taxon>Craniata</taxon>
        <taxon>Vertebrata</taxon>
        <taxon>Euteleostomi</taxon>
        <taxon>Lepidosauria</taxon>
        <taxon>Squamata</taxon>
        <taxon>Bifurcata</taxon>
        <taxon>Unidentata</taxon>
        <taxon>Episquamata</taxon>
        <taxon>Toxicofera</taxon>
        <taxon>Serpentes</taxon>
        <taxon>Colubroidea</taxon>
        <taxon>Colubridae</taxon>
        <taxon>Colubrinae</taxon>
        <taxon>Pantherophis</taxon>
    </lineage>
</organism>
<keyword evidence="13" id="KW-1185">Reference proteome</keyword>